<evidence type="ECO:0000259" key="1">
    <source>
        <dbReference type="Pfam" id="PF15702"/>
    </source>
</evidence>
<evidence type="ECO:0000259" key="2">
    <source>
        <dbReference type="Pfam" id="PF20468"/>
    </source>
</evidence>
<protein>
    <submittedName>
        <fullName evidence="3">Uncharacterized protein</fullName>
    </submittedName>
</protein>
<dbReference type="Pfam" id="PF15702">
    <property type="entry name" value="HPS6"/>
    <property type="match status" value="1"/>
</dbReference>
<dbReference type="GeneID" id="119735972"/>
<dbReference type="AlphaFoldDB" id="A0A914AR15"/>
<dbReference type="InterPro" id="IPR017218">
    <property type="entry name" value="BLOC-2_complex_Hps6_subunit"/>
</dbReference>
<name>A0A914AR15_PATMI</name>
<dbReference type="GO" id="GO:0031084">
    <property type="term" value="C:BLOC-2 complex"/>
    <property type="evidence" value="ECO:0007669"/>
    <property type="project" value="TreeGrafter"/>
</dbReference>
<dbReference type="InterPro" id="IPR046823">
    <property type="entry name" value="HPS6_N"/>
</dbReference>
<evidence type="ECO:0000313" key="3">
    <source>
        <dbReference type="EnsemblMetazoa" id="XP_038065879.1"/>
    </source>
</evidence>
<evidence type="ECO:0000313" key="4">
    <source>
        <dbReference type="Proteomes" id="UP000887568"/>
    </source>
</evidence>
<dbReference type="PANTHER" id="PTHR14696:SF2">
    <property type="entry name" value="BLOC-2 COMPLEX MEMBER HPS6"/>
    <property type="match status" value="1"/>
</dbReference>
<dbReference type="OrthoDB" id="8581967at2759"/>
<sequence length="806" mass="88954">MFSIVALQSVLPLEKEKDVDDLFNSDTAAGQVHSVWGSTGHLFVSLNEGLALKAFDTAPVDQKVQKGKRALAVHQTASEIIDVCALKKKNAPVYIAHRNGTLKAWSYSDSGGWVHLGNISLCVKQQAELHTVTIDEGRGRVIWVEGQLRSNQDGCHYSICTRTMTFESTDVKHSVGPALTLLQNCPKCALYCSPLAVNIWPSDPCPKGLYFTWHSDAYLLKNQLDTHILGHGRCLSEDRASAAVDFKTAASKLRHIWARKSTQPELQVVAKACHLSTGVLFLVSSNGHVHMLSGAEESLNALKLPASVNVADSTGWFAYRFVLGALFRDHVIRLMSNTSGDLLQELDLSTVFADAGFKLWSIMGMIPRIGFWSSEGIWVLQMDNIENVASAMSSPEAASTLRDFSEDRLAARTALQGAYEAYSGRSNDEGRGKGVAVPQQGFQNPGLMVSVLQGADATHKPQASQALQSLYERRDDGAEQETRLNDTIGPLLQQYWALHREKLGVWDASSDEAQKPFTIQEAVLKLLDSSLTLSANRKRSQMTYLSLNAPVATLACLLDALNIGKLDDNGHIEFHAIPLDEEELDPSLPPVSLAVKAPESESGLPLFEIVCRLMFRECPTQLVEFVNMCQQARDKVLDVSAFSRKKSTVQLCDIALGSLPGPDHSRNQEGAVLATAKLMQLSAMSHGSLNALKLLLKHKLWCEAICLVQEKADNTQTHSELFHVLLMSILQDREIVPEYYERLWACLPQKISSLEFLKLLTTHHQPSNPRIHLCQQVLCRPQDDLQIGMVRDQLISLLGREKVTGQ</sequence>
<dbReference type="Pfam" id="PF20468">
    <property type="entry name" value="HPS6_C"/>
    <property type="match status" value="1"/>
</dbReference>
<dbReference type="GO" id="GO:0005765">
    <property type="term" value="C:lysosomal membrane"/>
    <property type="evidence" value="ECO:0007669"/>
    <property type="project" value="TreeGrafter"/>
</dbReference>
<dbReference type="RefSeq" id="XP_038065879.1">
    <property type="nucleotide sequence ID" value="XM_038209951.1"/>
</dbReference>
<dbReference type="PANTHER" id="PTHR14696">
    <property type="entry name" value="HERMANSKY-PUDLAK SYNDROME 6 PROTEIN"/>
    <property type="match status" value="1"/>
</dbReference>
<proteinExistence type="predicted"/>
<dbReference type="EnsemblMetazoa" id="XM_038209951.1">
    <property type="protein sequence ID" value="XP_038065879.1"/>
    <property type="gene ID" value="LOC119735972"/>
</dbReference>
<dbReference type="OMA" id="IWLLQMQ"/>
<accession>A0A914AR15</accession>
<keyword evidence="4" id="KW-1185">Reference proteome</keyword>
<organism evidence="3 4">
    <name type="scientific">Patiria miniata</name>
    <name type="common">Bat star</name>
    <name type="synonym">Asterina miniata</name>
    <dbReference type="NCBI Taxonomy" id="46514"/>
    <lineage>
        <taxon>Eukaryota</taxon>
        <taxon>Metazoa</taxon>
        <taxon>Echinodermata</taxon>
        <taxon>Eleutherozoa</taxon>
        <taxon>Asterozoa</taxon>
        <taxon>Asteroidea</taxon>
        <taxon>Valvatacea</taxon>
        <taxon>Valvatida</taxon>
        <taxon>Asterinidae</taxon>
        <taxon>Patiria</taxon>
    </lineage>
</organism>
<dbReference type="Proteomes" id="UP000887568">
    <property type="component" value="Unplaced"/>
</dbReference>
<dbReference type="GO" id="GO:0072657">
    <property type="term" value="P:protein localization to membrane"/>
    <property type="evidence" value="ECO:0007669"/>
    <property type="project" value="TreeGrafter"/>
</dbReference>
<feature type="domain" description="BLOC-2 complex member HPS6 N-terminal" evidence="1">
    <location>
        <begin position="70"/>
        <end position="350"/>
    </location>
</feature>
<dbReference type="GO" id="GO:0032418">
    <property type="term" value="P:lysosome localization"/>
    <property type="evidence" value="ECO:0007669"/>
    <property type="project" value="TreeGrafter"/>
</dbReference>
<reference evidence="3" key="1">
    <citation type="submission" date="2022-11" db="UniProtKB">
        <authorList>
            <consortium name="EnsemblMetazoa"/>
        </authorList>
    </citation>
    <scope>IDENTIFICATION</scope>
</reference>
<feature type="domain" description="BLOC-2 complex member HPS6 C-terminal" evidence="2">
    <location>
        <begin position="448"/>
        <end position="802"/>
    </location>
</feature>
<dbReference type="InterPro" id="IPR046822">
    <property type="entry name" value="HPS6_C"/>
</dbReference>